<keyword evidence="2" id="KW-0732">Signal</keyword>
<feature type="chain" id="PRO_5042284780" evidence="2">
    <location>
        <begin position="22"/>
        <end position="108"/>
    </location>
</feature>
<reference evidence="3" key="2">
    <citation type="journal article" date="2023" name="Science">
        <title>Genomic signatures of disease resistance in endangered staghorn corals.</title>
        <authorList>
            <person name="Vollmer S.V."/>
            <person name="Selwyn J.D."/>
            <person name="Despard B.A."/>
            <person name="Roesel C.L."/>
        </authorList>
    </citation>
    <scope>NUCLEOTIDE SEQUENCE</scope>
    <source>
        <strain evidence="3">K2</strain>
    </source>
</reference>
<feature type="signal peptide" evidence="2">
    <location>
        <begin position="1"/>
        <end position="21"/>
    </location>
</feature>
<feature type="region of interest" description="Disordered" evidence="1">
    <location>
        <begin position="64"/>
        <end position="108"/>
    </location>
</feature>
<proteinExistence type="predicted"/>
<dbReference type="AlphaFoldDB" id="A0AAD9V1W8"/>
<gene>
    <name evidence="3" type="ORF">P5673_020070</name>
</gene>
<evidence type="ECO:0000256" key="1">
    <source>
        <dbReference type="SAM" id="MobiDB-lite"/>
    </source>
</evidence>
<feature type="compositionally biased region" description="Basic residues" evidence="1">
    <location>
        <begin position="64"/>
        <end position="77"/>
    </location>
</feature>
<comment type="caution">
    <text evidence="3">The sequence shown here is derived from an EMBL/GenBank/DDBJ whole genome shotgun (WGS) entry which is preliminary data.</text>
</comment>
<evidence type="ECO:0000313" key="4">
    <source>
        <dbReference type="Proteomes" id="UP001249851"/>
    </source>
</evidence>
<dbReference type="Proteomes" id="UP001249851">
    <property type="component" value="Unassembled WGS sequence"/>
</dbReference>
<name>A0AAD9V1W8_ACRCE</name>
<reference evidence="3" key="1">
    <citation type="journal article" date="2023" name="G3 (Bethesda)">
        <title>Whole genome assembly and annotation of the endangered Caribbean coral Acropora cervicornis.</title>
        <authorList>
            <person name="Selwyn J.D."/>
            <person name="Vollmer S.V."/>
        </authorList>
    </citation>
    <scope>NUCLEOTIDE SEQUENCE</scope>
    <source>
        <strain evidence="3">K2</strain>
    </source>
</reference>
<sequence length="108" mass="12292">MGLKLLLILTLLASFVAFNSGEHDRLEKEGTNAVGESELNFRRSPSRGYPAGVCGLHSTSRCRRRNGRLAMKKRGSKRIQNDLRRPLSYSAVQENNDQEYSVNKKRRK</sequence>
<dbReference type="EMBL" id="JARQWQ010000048">
    <property type="protein sequence ID" value="KAK2557705.1"/>
    <property type="molecule type" value="Genomic_DNA"/>
</dbReference>
<evidence type="ECO:0000256" key="2">
    <source>
        <dbReference type="SAM" id="SignalP"/>
    </source>
</evidence>
<evidence type="ECO:0000313" key="3">
    <source>
        <dbReference type="EMBL" id="KAK2557705.1"/>
    </source>
</evidence>
<organism evidence="3 4">
    <name type="scientific">Acropora cervicornis</name>
    <name type="common">Staghorn coral</name>
    <dbReference type="NCBI Taxonomy" id="6130"/>
    <lineage>
        <taxon>Eukaryota</taxon>
        <taxon>Metazoa</taxon>
        <taxon>Cnidaria</taxon>
        <taxon>Anthozoa</taxon>
        <taxon>Hexacorallia</taxon>
        <taxon>Scleractinia</taxon>
        <taxon>Astrocoeniina</taxon>
        <taxon>Acroporidae</taxon>
        <taxon>Acropora</taxon>
    </lineage>
</organism>
<feature type="compositionally biased region" description="Polar residues" evidence="1">
    <location>
        <begin position="90"/>
        <end position="101"/>
    </location>
</feature>
<accession>A0AAD9V1W8</accession>
<keyword evidence="4" id="KW-1185">Reference proteome</keyword>
<protein>
    <submittedName>
        <fullName evidence="3">Uncharacterized protein</fullName>
    </submittedName>
</protein>